<name>A0A4R3VLW0_9GAMM</name>
<organism evidence="1 2">
    <name type="scientific">Samsonia erythrinae</name>
    <dbReference type="NCBI Taxonomy" id="160434"/>
    <lineage>
        <taxon>Bacteria</taxon>
        <taxon>Pseudomonadati</taxon>
        <taxon>Pseudomonadota</taxon>
        <taxon>Gammaproteobacteria</taxon>
        <taxon>Enterobacterales</taxon>
        <taxon>Pectobacteriaceae</taxon>
        <taxon>Samsonia</taxon>
    </lineage>
</organism>
<evidence type="ECO:0000313" key="1">
    <source>
        <dbReference type="EMBL" id="TCV07525.1"/>
    </source>
</evidence>
<keyword evidence="2" id="KW-1185">Reference proteome</keyword>
<dbReference type="AlphaFoldDB" id="A0A4R3VLW0"/>
<protein>
    <submittedName>
        <fullName evidence="1">Uncharacterized protein</fullName>
    </submittedName>
</protein>
<sequence>MAESAVIILIIVWNVIRQDASGDEGDTGALRHVATVRRRLKPPKGSIYLTIWA</sequence>
<reference evidence="1 2" key="1">
    <citation type="submission" date="2019-03" db="EMBL/GenBank/DDBJ databases">
        <title>Genomic Encyclopedia of Type Strains, Phase IV (KMG-IV): sequencing the most valuable type-strain genomes for metagenomic binning, comparative biology and taxonomic classification.</title>
        <authorList>
            <person name="Goeker M."/>
        </authorList>
    </citation>
    <scope>NUCLEOTIDE SEQUENCE [LARGE SCALE GENOMIC DNA]</scope>
    <source>
        <strain evidence="1 2">DSM 16730</strain>
    </source>
</reference>
<proteinExistence type="predicted"/>
<dbReference type="EMBL" id="SMBY01000002">
    <property type="protein sequence ID" value="TCV07525.1"/>
    <property type="molecule type" value="Genomic_DNA"/>
</dbReference>
<accession>A0A4R3VLW0</accession>
<gene>
    <name evidence="1" type="ORF">EDC54_10281</name>
</gene>
<evidence type="ECO:0000313" key="2">
    <source>
        <dbReference type="Proteomes" id="UP000295433"/>
    </source>
</evidence>
<dbReference type="Proteomes" id="UP000295433">
    <property type="component" value="Unassembled WGS sequence"/>
</dbReference>
<comment type="caution">
    <text evidence="1">The sequence shown here is derived from an EMBL/GenBank/DDBJ whole genome shotgun (WGS) entry which is preliminary data.</text>
</comment>